<evidence type="ECO:0000313" key="2">
    <source>
        <dbReference type="EMBL" id="PJZ59506.1"/>
    </source>
</evidence>
<gene>
    <name evidence="2" type="ORF">CH376_23350</name>
    <name evidence="1" type="ORF">CH380_21280</name>
</gene>
<accession>A0A2M9YI36</accession>
<evidence type="ECO:0000313" key="3">
    <source>
        <dbReference type="Proteomes" id="UP000232149"/>
    </source>
</evidence>
<reference evidence="3 4" key="1">
    <citation type="submission" date="2017-07" db="EMBL/GenBank/DDBJ databases">
        <title>Leptospira spp. isolated from tropical soils.</title>
        <authorList>
            <person name="Thibeaux R."/>
            <person name="Iraola G."/>
            <person name="Ferres I."/>
            <person name="Bierque E."/>
            <person name="Girault D."/>
            <person name="Soupe-Gilbert M.-E."/>
            <person name="Picardeau M."/>
            <person name="Goarant C."/>
        </authorList>
    </citation>
    <scope>NUCLEOTIDE SEQUENCE [LARGE SCALE GENOMIC DNA]</scope>
    <source>
        <strain evidence="1 4">FH2-B-C1</strain>
        <strain evidence="2 3">FH2-B-D1</strain>
    </source>
</reference>
<dbReference type="EMBL" id="NPDU01000127">
    <property type="protein sequence ID" value="PJZ59506.1"/>
    <property type="molecule type" value="Genomic_DNA"/>
</dbReference>
<proteinExistence type="predicted"/>
<dbReference type="EMBL" id="NPDV01000037">
    <property type="protein sequence ID" value="PJZ51212.1"/>
    <property type="molecule type" value="Genomic_DNA"/>
</dbReference>
<dbReference type="AlphaFoldDB" id="A0A2M9YI36"/>
<name>A0A2M9YI36_9LEPT</name>
<sequence>MILISGLVGCKEKTDFEKYNDPSFKLANHPKIQGVYSLPTAGEILGYLGVSAKVWTGSEPCSEFILQKNTLRIRSGLKGTDVEIKIINIIGDEMYFSENGKVARAKLTYKPDGELRKFQVYSLQETDPNRTLATGQGGLAPKGYFEQCLKESDEIMENNEAEAKNMPPHWRAP</sequence>
<protein>
    <submittedName>
        <fullName evidence="1">Uncharacterized protein</fullName>
    </submittedName>
</protein>
<dbReference type="Proteomes" id="UP000232188">
    <property type="component" value="Unassembled WGS sequence"/>
</dbReference>
<comment type="caution">
    <text evidence="1">The sequence shown here is derived from an EMBL/GenBank/DDBJ whole genome shotgun (WGS) entry which is preliminary data.</text>
</comment>
<evidence type="ECO:0000313" key="4">
    <source>
        <dbReference type="Proteomes" id="UP000232188"/>
    </source>
</evidence>
<dbReference type="Proteomes" id="UP000232149">
    <property type="component" value="Unassembled WGS sequence"/>
</dbReference>
<organism evidence="1 4">
    <name type="scientific">Leptospira adleri</name>
    <dbReference type="NCBI Taxonomy" id="2023186"/>
    <lineage>
        <taxon>Bacteria</taxon>
        <taxon>Pseudomonadati</taxon>
        <taxon>Spirochaetota</taxon>
        <taxon>Spirochaetia</taxon>
        <taxon>Leptospirales</taxon>
        <taxon>Leptospiraceae</taxon>
        <taxon>Leptospira</taxon>
    </lineage>
</organism>
<keyword evidence="3" id="KW-1185">Reference proteome</keyword>
<evidence type="ECO:0000313" key="1">
    <source>
        <dbReference type="EMBL" id="PJZ51212.1"/>
    </source>
</evidence>